<accession>B9XDE4</accession>
<proteinExistence type="predicted"/>
<reference evidence="1 2" key="1">
    <citation type="journal article" date="2011" name="J. Bacteriol.">
        <title>Genome sequence of 'Pedosphaera parvula' Ellin514, an aerobic Verrucomicrobial isolate from pasture soil.</title>
        <authorList>
            <person name="Kant R."/>
            <person name="van Passel M.W."/>
            <person name="Sangwan P."/>
            <person name="Palva A."/>
            <person name="Lucas S."/>
            <person name="Copeland A."/>
            <person name="Lapidus A."/>
            <person name="Glavina Del Rio T."/>
            <person name="Dalin E."/>
            <person name="Tice H."/>
            <person name="Bruce D."/>
            <person name="Goodwin L."/>
            <person name="Pitluck S."/>
            <person name="Chertkov O."/>
            <person name="Larimer F.W."/>
            <person name="Land M.L."/>
            <person name="Hauser L."/>
            <person name="Brettin T.S."/>
            <person name="Detter J.C."/>
            <person name="Han S."/>
            <person name="de Vos W.M."/>
            <person name="Janssen P.H."/>
            <person name="Smidt H."/>
        </authorList>
    </citation>
    <scope>NUCLEOTIDE SEQUENCE [LARGE SCALE GENOMIC DNA]</scope>
    <source>
        <strain evidence="1 2">Ellin514</strain>
    </source>
</reference>
<dbReference type="AlphaFoldDB" id="B9XDE4"/>
<gene>
    <name evidence="1" type="ORF">Cflav_PD6365</name>
</gene>
<sequence>MRTERRFQLGAAEEASSSRADRALKAYVENHRRVKMAMIDCFAGYMLVFRAIKASVTDPQAIRKATKILAARRGAFKQALAVYLASYVAWNEALKTSAKN</sequence>
<comment type="caution">
    <text evidence="1">The sequence shown here is derived from an EMBL/GenBank/DDBJ whole genome shotgun (WGS) entry which is preliminary data.</text>
</comment>
<dbReference type="STRING" id="320771.Cflav_PD6365"/>
<protein>
    <submittedName>
        <fullName evidence="1">Uncharacterized protein</fullName>
    </submittedName>
</protein>
<dbReference type="EMBL" id="ABOX02000006">
    <property type="protein sequence ID" value="EEF62090.1"/>
    <property type="molecule type" value="Genomic_DNA"/>
</dbReference>
<name>B9XDE4_PEDPL</name>
<evidence type="ECO:0000313" key="1">
    <source>
        <dbReference type="EMBL" id="EEF62090.1"/>
    </source>
</evidence>
<dbReference type="RefSeq" id="WP_007413842.1">
    <property type="nucleotide sequence ID" value="NZ_ABOX02000006.1"/>
</dbReference>
<keyword evidence="2" id="KW-1185">Reference proteome</keyword>
<dbReference type="Proteomes" id="UP000003688">
    <property type="component" value="Unassembled WGS sequence"/>
</dbReference>
<evidence type="ECO:0000313" key="2">
    <source>
        <dbReference type="Proteomes" id="UP000003688"/>
    </source>
</evidence>
<organism evidence="1 2">
    <name type="scientific">Pedosphaera parvula (strain Ellin514)</name>
    <dbReference type="NCBI Taxonomy" id="320771"/>
    <lineage>
        <taxon>Bacteria</taxon>
        <taxon>Pseudomonadati</taxon>
        <taxon>Verrucomicrobiota</taxon>
        <taxon>Pedosphaerae</taxon>
        <taxon>Pedosphaerales</taxon>
        <taxon>Pedosphaeraceae</taxon>
        <taxon>Pedosphaera</taxon>
    </lineage>
</organism>